<dbReference type="EMBL" id="JBHTMA010000040">
    <property type="protein sequence ID" value="MFD1227922.1"/>
    <property type="molecule type" value="Genomic_DNA"/>
</dbReference>
<keyword evidence="2" id="KW-1185">Reference proteome</keyword>
<evidence type="ECO:0000313" key="1">
    <source>
        <dbReference type="EMBL" id="MFD1227922.1"/>
    </source>
</evidence>
<reference evidence="2" key="1">
    <citation type="journal article" date="2019" name="Int. J. Syst. Evol. Microbiol.">
        <title>The Global Catalogue of Microorganisms (GCM) 10K type strain sequencing project: providing services to taxonomists for standard genome sequencing and annotation.</title>
        <authorList>
            <consortium name="The Broad Institute Genomics Platform"/>
            <consortium name="The Broad Institute Genome Sequencing Center for Infectious Disease"/>
            <person name="Wu L."/>
            <person name="Ma J."/>
        </authorList>
    </citation>
    <scope>NUCLEOTIDE SEQUENCE [LARGE SCALE GENOMIC DNA]</scope>
    <source>
        <strain evidence="2">CCUG 49584</strain>
    </source>
</reference>
<gene>
    <name evidence="1" type="ORF">ACFQ35_12320</name>
</gene>
<dbReference type="RefSeq" id="WP_272906624.1">
    <property type="nucleotide sequence ID" value="NZ_JAUCBM010000001.1"/>
</dbReference>
<accession>A0ABW3V431</accession>
<protein>
    <submittedName>
        <fullName evidence="1">Uncharacterized protein</fullName>
    </submittedName>
</protein>
<sequence length="43" mass="4978">MMGLIVQFRQVVKVIREFLAPSYRPERHYMRGPGPACAARHAH</sequence>
<evidence type="ECO:0000313" key="2">
    <source>
        <dbReference type="Proteomes" id="UP001597263"/>
    </source>
</evidence>
<organism evidence="1 2">
    <name type="scientific">Pseudochrobactrum kiredjianiae</name>
    <dbReference type="NCBI Taxonomy" id="386305"/>
    <lineage>
        <taxon>Bacteria</taxon>
        <taxon>Pseudomonadati</taxon>
        <taxon>Pseudomonadota</taxon>
        <taxon>Alphaproteobacteria</taxon>
        <taxon>Hyphomicrobiales</taxon>
        <taxon>Brucellaceae</taxon>
        <taxon>Pseudochrobactrum</taxon>
    </lineage>
</organism>
<proteinExistence type="predicted"/>
<dbReference type="Proteomes" id="UP001597263">
    <property type="component" value="Unassembled WGS sequence"/>
</dbReference>
<name>A0ABW3V431_9HYPH</name>
<comment type="caution">
    <text evidence="1">The sequence shown here is derived from an EMBL/GenBank/DDBJ whole genome shotgun (WGS) entry which is preliminary data.</text>
</comment>